<proteinExistence type="predicted"/>
<evidence type="ECO:0000313" key="2">
    <source>
        <dbReference type="Proteomes" id="UP000434957"/>
    </source>
</evidence>
<dbReference type="Proteomes" id="UP000434957">
    <property type="component" value="Unassembled WGS sequence"/>
</dbReference>
<gene>
    <name evidence="1" type="ORF">PR003_g24205</name>
</gene>
<name>A0A6A4CQF1_9STRA</name>
<reference evidence="1 2" key="1">
    <citation type="submission" date="2018-08" db="EMBL/GenBank/DDBJ databases">
        <title>Genomic investigation of the strawberry pathogen Phytophthora fragariae indicates pathogenicity is determined by transcriptional variation in three key races.</title>
        <authorList>
            <person name="Adams T.M."/>
            <person name="Armitage A.D."/>
            <person name="Sobczyk M.K."/>
            <person name="Bates H.J."/>
            <person name="Dunwell J.M."/>
            <person name="Nellist C.F."/>
            <person name="Harrison R.J."/>
        </authorList>
    </citation>
    <scope>NUCLEOTIDE SEQUENCE [LARGE SCALE GENOMIC DNA]</scope>
    <source>
        <strain evidence="1 2">SCRP333</strain>
    </source>
</reference>
<dbReference type="EMBL" id="QXFT01002678">
    <property type="protein sequence ID" value="KAE9294659.1"/>
    <property type="molecule type" value="Genomic_DNA"/>
</dbReference>
<organism evidence="1 2">
    <name type="scientific">Phytophthora rubi</name>
    <dbReference type="NCBI Taxonomy" id="129364"/>
    <lineage>
        <taxon>Eukaryota</taxon>
        <taxon>Sar</taxon>
        <taxon>Stramenopiles</taxon>
        <taxon>Oomycota</taxon>
        <taxon>Peronosporomycetes</taxon>
        <taxon>Peronosporales</taxon>
        <taxon>Peronosporaceae</taxon>
        <taxon>Phytophthora</taxon>
    </lineage>
</organism>
<evidence type="ECO:0000313" key="1">
    <source>
        <dbReference type="EMBL" id="KAE9294659.1"/>
    </source>
</evidence>
<protein>
    <submittedName>
        <fullName evidence="1">Uncharacterized protein</fullName>
    </submittedName>
</protein>
<accession>A0A6A4CQF1</accession>
<comment type="caution">
    <text evidence="1">The sequence shown here is derived from an EMBL/GenBank/DDBJ whole genome shotgun (WGS) entry which is preliminary data.</text>
</comment>
<dbReference type="AlphaFoldDB" id="A0A6A4CQF1"/>
<sequence>MTTQIRDDLAQALWETLLLNSSNGRLPHGDIKRIADEFG</sequence>
<keyword evidence="2" id="KW-1185">Reference proteome</keyword>